<name>A0A2S6IGZ5_9ACTN</name>
<feature type="region of interest" description="Disordered" evidence="1">
    <location>
        <begin position="63"/>
        <end position="87"/>
    </location>
</feature>
<evidence type="ECO:0000313" key="2">
    <source>
        <dbReference type="EMBL" id="PPK93488.1"/>
    </source>
</evidence>
<gene>
    <name evidence="2" type="ORF">CLV92_110116</name>
</gene>
<dbReference type="Proteomes" id="UP000239485">
    <property type="component" value="Unassembled WGS sequence"/>
</dbReference>
<reference evidence="2 3" key="1">
    <citation type="submission" date="2018-02" db="EMBL/GenBank/DDBJ databases">
        <title>Genomic Encyclopedia of Archaeal and Bacterial Type Strains, Phase II (KMG-II): from individual species to whole genera.</title>
        <authorList>
            <person name="Goeker M."/>
        </authorList>
    </citation>
    <scope>NUCLEOTIDE SEQUENCE [LARGE SCALE GENOMIC DNA]</scope>
    <source>
        <strain evidence="2 3">DSM 22857</strain>
    </source>
</reference>
<dbReference type="EMBL" id="PTJD01000010">
    <property type="protein sequence ID" value="PPK93488.1"/>
    <property type="molecule type" value="Genomic_DNA"/>
</dbReference>
<protein>
    <submittedName>
        <fullName evidence="2">Uncharacterized protein</fullName>
    </submittedName>
</protein>
<evidence type="ECO:0000313" key="3">
    <source>
        <dbReference type="Proteomes" id="UP000239485"/>
    </source>
</evidence>
<accession>A0A2S6IGZ5</accession>
<dbReference type="RefSeq" id="WP_146099552.1">
    <property type="nucleotide sequence ID" value="NZ_PTJD01000010.1"/>
</dbReference>
<dbReference type="AlphaFoldDB" id="A0A2S6IGZ5"/>
<keyword evidence="3" id="KW-1185">Reference proteome</keyword>
<proteinExistence type="predicted"/>
<organism evidence="2 3">
    <name type="scientific">Kineococcus xinjiangensis</name>
    <dbReference type="NCBI Taxonomy" id="512762"/>
    <lineage>
        <taxon>Bacteria</taxon>
        <taxon>Bacillati</taxon>
        <taxon>Actinomycetota</taxon>
        <taxon>Actinomycetes</taxon>
        <taxon>Kineosporiales</taxon>
        <taxon>Kineosporiaceae</taxon>
        <taxon>Kineococcus</taxon>
    </lineage>
</organism>
<evidence type="ECO:0000256" key="1">
    <source>
        <dbReference type="SAM" id="MobiDB-lite"/>
    </source>
</evidence>
<comment type="caution">
    <text evidence="2">The sequence shown here is derived from an EMBL/GenBank/DDBJ whole genome shotgun (WGS) entry which is preliminary data.</text>
</comment>
<sequence>MTSANTEVTVCVGETPAHPVGHQAQVEIVSAGATLASARVEVPGEVVLVVPEDAPEPRLLVDGEELSSSPRGGGWGTALGSGCPDAT</sequence>